<dbReference type="Pfam" id="PF00486">
    <property type="entry name" value="Trans_reg_C"/>
    <property type="match status" value="1"/>
</dbReference>
<evidence type="ECO:0000256" key="3">
    <source>
        <dbReference type="ARBA" id="ARBA00023015"/>
    </source>
</evidence>
<feature type="domain" description="Response regulatory" evidence="8">
    <location>
        <begin position="18"/>
        <end position="131"/>
    </location>
</feature>
<dbReference type="PANTHER" id="PTHR48111">
    <property type="entry name" value="REGULATOR OF RPOS"/>
    <property type="match status" value="1"/>
</dbReference>
<evidence type="ECO:0000256" key="6">
    <source>
        <dbReference type="PROSITE-ProRule" id="PRU00169"/>
    </source>
</evidence>
<dbReference type="PROSITE" id="PS51755">
    <property type="entry name" value="OMPR_PHOB"/>
    <property type="match status" value="1"/>
</dbReference>
<gene>
    <name evidence="10" type="ORF">B7G68_15725</name>
</gene>
<evidence type="ECO:0000259" key="9">
    <source>
        <dbReference type="PROSITE" id="PS51755"/>
    </source>
</evidence>
<keyword evidence="1 6" id="KW-0597">Phosphoprotein</keyword>
<dbReference type="SUPFAM" id="SSF52172">
    <property type="entry name" value="CheY-like"/>
    <property type="match status" value="1"/>
</dbReference>
<dbReference type="PANTHER" id="PTHR48111:SF4">
    <property type="entry name" value="DNA-BINDING DUAL TRANSCRIPTIONAL REGULATOR OMPR"/>
    <property type="match status" value="1"/>
</dbReference>
<dbReference type="Proteomes" id="UP000240527">
    <property type="component" value="Chromosome"/>
</dbReference>
<reference evidence="10 11" key="1">
    <citation type="journal article" date="2015" name="Biotechnol. Bioeng.">
        <title>Genome sequence and phenotypic characterization of Caulobacter segnis.</title>
        <authorList>
            <person name="Patel S."/>
            <person name="Fletcher B."/>
            <person name="Scott D.C."/>
            <person name="Ely B."/>
        </authorList>
    </citation>
    <scope>NUCLEOTIDE SEQUENCE [LARGE SCALE GENOMIC DNA]</scope>
    <source>
        <strain evidence="10 11">TK0059</strain>
    </source>
</reference>
<dbReference type="SMART" id="SM00862">
    <property type="entry name" value="Trans_reg_C"/>
    <property type="match status" value="1"/>
</dbReference>
<dbReference type="Pfam" id="PF00072">
    <property type="entry name" value="Response_reg"/>
    <property type="match status" value="1"/>
</dbReference>
<evidence type="ECO:0000256" key="1">
    <source>
        <dbReference type="ARBA" id="ARBA00022553"/>
    </source>
</evidence>
<keyword evidence="2" id="KW-0902">Two-component regulatory system</keyword>
<sequence>MNMVATFPVTSTLMTTAKVLIVDDDRAMQSMLREYFSNNGLKPSVAANRAEMAEKLRAEPHVIILDLQLGEDDGLDLLRMIRAQSDVPVIITTGHRREEIDRIVGLELGADDYVNKPFSPRELLARVRAILRRGGGAVDLKRMRGRNRVRFGAWELDRNAHTIRRGEEEPILLTKGEYGLLQAFLDAPNRPLSREHLLRATRIHDDVFDRSIDVQILRLRRKLETDPTEPRLIETMRGVGYVFKAVVETP</sequence>
<keyword evidence="4 7" id="KW-0238">DNA-binding</keyword>
<proteinExistence type="predicted"/>
<dbReference type="InterPro" id="IPR001789">
    <property type="entry name" value="Sig_transdc_resp-reg_receiver"/>
</dbReference>
<evidence type="ECO:0000256" key="4">
    <source>
        <dbReference type="ARBA" id="ARBA00023125"/>
    </source>
</evidence>
<dbReference type="Gene3D" id="1.10.10.10">
    <property type="entry name" value="Winged helix-like DNA-binding domain superfamily/Winged helix DNA-binding domain"/>
    <property type="match status" value="1"/>
</dbReference>
<evidence type="ECO:0000256" key="7">
    <source>
        <dbReference type="PROSITE-ProRule" id="PRU01091"/>
    </source>
</evidence>
<name>A0ABM6TJ08_9CAUL</name>
<feature type="domain" description="OmpR/PhoB-type" evidence="9">
    <location>
        <begin position="146"/>
        <end position="245"/>
    </location>
</feature>
<dbReference type="CDD" id="cd00383">
    <property type="entry name" value="trans_reg_C"/>
    <property type="match status" value="1"/>
</dbReference>
<dbReference type="PROSITE" id="PS50110">
    <property type="entry name" value="RESPONSE_REGULATORY"/>
    <property type="match status" value="1"/>
</dbReference>
<dbReference type="SUPFAM" id="SSF46894">
    <property type="entry name" value="C-terminal effector domain of the bipartite response regulators"/>
    <property type="match status" value="1"/>
</dbReference>
<feature type="modified residue" description="4-aspartylphosphate" evidence="6">
    <location>
        <position position="66"/>
    </location>
</feature>
<keyword evidence="5" id="KW-0804">Transcription</keyword>
<organism evidence="10 11">
    <name type="scientific">Caulobacter segnis</name>
    <dbReference type="NCBI Taxonomy" id="88688"/>
    <lineage>
        <taxon>Bacteria</taxon>
        <taxon>Pseudomonadati</taxon>
        <taxon>Pseudomonadota</taxon>
        <taxon>Alphaproteobacteria</taxon>
        <taxon>Caulobacterales</taxon>
        <taxon>Caulobacteraceae</taxon>
        <taxon>Caulobacter</taxon>
    </lineage>
</organism>
<keyword evidence="11" id="KW-1185">Reference proteome</keyword>
<evidence type="ECO:0000313" key="10">
    <source>
        <dbReference type="EMBL" id="AVQ03169.1"/>
    </source>
</evidence>
<accession>A0ABM6TJ08</accession>
<feature type="DNA-binding region" description="OmpR/PhoB-type" evidence="7">
    <location>
        <begin position="146"/>
        <end position="245"/>
    </location>
</feature>
<dbReference type="Gene3D" id="3.40.50.2300">
    <property type="match status" value="1"/>
</dbReference>
<evidence type="ECO:0000256" key="2">
    <source>
        <dbReference type="ARBA" id="ARBA00023012"/>
    </source>
</evidence>
<dbReference type="GO" id="GO:0003677">
    <property type="term" value="F:DNA binding"/>
    <property type="evidence" value="ECO:0007669"/>
    <property type="project" value="UniProtKB-KW"/>
</dbReference>
<dbReference type="SMART" id="SM00448">
    <property type="entry name" value="REC"/>
    <property type="match status" value="1"/>
</dbReference>
<dbReference type="InterPro" id="IPR011006">
    <property type="entry name" value="CheY-like_superfamily"/>
</dbReference>
<evidence type="ECO:0000313" key="11">
    <source>
        <dbReference type="Proteomes" id="UP000240527"/>
    </source>
</evidence>
<keyword evidence="3" id="KW-0805">Transcription regulation</keyword>
<dbReference type="Gene3D" id="6.10.250.690">
    <property type="match status" value="1"/>
</dbReference>
<dbReference type="EMBL" id="CP027850">
    <property type="protein sequence ID" value="AVQ03169.1"/>
    <property type="molecule type" value="Genomic_DNA"/>
</dbReference>
<evidence type="ECO:0000256" key="5">
    <source>
        <dbReference type="ARBA" id="ARBA00023163"/>
    </source>
</evidence>
<dbReference type="InterPro" id="IPR001867">
    <property type="entry name" value="OmpR/PhoB-type_DNA-bd"/>
</dbReference>
<dbReference type="CDD" id="cd17594">
    <property type="entry name" value="REC_OmpR_VirG"/>
    <property type="match status" value="1"/>
</dbReference>
<dbReference type="InterPro" id="IPR016032">
    <property type="entry name" value="Sig_transdc_resp-reg_C-effctor"/>
</dbReference>
<dbReference type="InterPro" id="IPR039420">
    <property type="entry name" value="WalR-like"/>
</dbReference>
<evidence type="ECO:0000259" key="8">
    <source>
        <dbReference type="PROSITE" id="PS50110"/>
    </source>
</evidence>
<dbReference type="InterPro" id="IPR036388">
    <property type="entry name" value="WH-like_DNA-bd_sf"/>
</dbReference>
<protein>
    <submittedName>
        <fullName evidence="10">DNA-binding response regulator</fullName>
    </submittedName>
</protein>